<gene>
    <name evidence="1" type="ORF">D7V94_21710</name>
</gene>
<comment type="caution">
    <text evidence="1">The sequence shown here is derived from an EMBL/GenBank/DDBJ whole genome shotgun (WGS) entry which is preliminary data.</text>
</comment>
<dbReference type="RefSeq" id="WP_120472355.1">
    <property type="nucleotide sequence ID" value="NZ_RAYQ01000048.1"/>
</dbReference>
<organism evidence="1 2">
    <name type="scientific">Parablautia intestinalis</name>
    <dbReference type="NCBI Taxonomy" id="2320100"/>
    <lineage>
        <taxon>Bacteria</taxon>
        <taxon>Bacillati</taxon>
        <taxon>Bacillota</taxon>
        <taxon>Clostridia</taxon>
        <taxon>Lachnospirales</taxon>
        <taxon>Lachnospiraceae</taxon>
        <taxon>Parablautia</taxon>
    </lineage>
</organism>
<keyword evidence="2" id="KW-1185">Reference proteome</keyword>
<sequence length="130" mass="15764">MKRIAQKLILMIVAIVLFYILAGWKIPIVWRMEMLKLPEGCETVYCTKIWISDVYWLHIKGEKVIKCDMGYEETKAYIEKYNSEIAREYINIYLYEGMSDIAIYDSQNDEKFWQQPDRENYVKISYFRKF</sequence>
<evidence type="ECO:0000313" key="2">
    <source>
        <dbReference type="Proteomes" id="UP000280696"/>
    </source>
</evidence>
<dbReference type="Proteomes" id="UP000280696">
    <property type="component" value="Unassembled WGS sequence"/>
</dbReference>
<name>A0A3A9AHV2_9FIRM</name>
<dbReference type="OrthoDB" id="2003199at2"/>
<dbReference type="EMBL" id="RAYQ01000048">
    <property type="protein sequence ID" value="RKI87053.1"/>
    <property type="molecule type" value="Genomic_DNA"/>
</dbReference>
<proteinExistence type="predicted"/>
<accession>A0A3A9AHV2</accession>
<protein>
    <submittedName>
        <fullName evidence="1">Uncharacterized protein</fullName>
    </submittedName>
</protein>
<reference evidence="1 2" key="1">
    <citation type="submission" date="2018-09" db="EMBL/GenBank/DDBJ databases">
        <title>Murine metabolic-syndrome-specific gut microbial biobank.</title>
        <authorList>
            <person name="Liu C."/>
        </authorList>
    </citation>
    <scope>NUCLEOTIDE SEQUENCE [LARGE SCALE GENOMIC DNA]</scope>
    <source>
        <strain evidence="1 2">0.1xD8-82</strain>
    </source>
</reference>
<dbReference type="AlphaFoldDB" id="A0A3A9AHV2"/>
<evidence type="ECO:0000313" key="1">
    <source>
        <dbReference type="EMBL" id="RKI87053.1"/>
    </source>
</evidence>